<reference evidence="2" key="1">
    <citation type="journal article" date="2021" name="bioRxiv">
        <title>Whole Genome Assembly and Annotation of Northern Wild Rice, Zizania palustris L., Supports a Whole Genome Duplication in the Zizania Genus.</title>
        <authorList>
            <person name="Haas M."/>
            <person name="Kono T."/>
            <person name="Macchietto M."/>
            <person name="Millas R."/>
            <person name="McGilp L."/>
            <person name="Shao M."/>
            <person name="Duquette J."/>
            <person name="Hirsch C.N."/>
            <person name="Kimball J."/>
        </authorList>
    </citation>
    <scope>NUCLEOTIDE SEQUENCE</scope>
    <source>
        <tissue evidence="2">Fresh leaf tissue</tissue>
    </source>
</reference>
<evidence type="ECO:0000256" key="1">
    <source>
        <dbReference type="SAM" id="MobiDB-lite"/>
    </source>
</evidence>
<feature type="compositionally biased region" description="Basic residues" evidence="1">
    <location>
        <begin position="31"/>
        <end position="41"/>
    </location>
</feature>
<organism evidence="2 3">
    <name type="scientific">Zizania palustris</name>
    <name type="common">Northern wild rice</name>
    <dbReference type="NCBI Taxonomy" id="103762"/>
    <lineage>
        <taxon>Eukaryota</taxon>
        <taxon>Viridiplantae</taxon>
        <taxon>Streptophyta</taxon>
        <taxon>Embryophyta</taxon>
        <taxon>Tracheophyta</taxon>
        <taxon>Spermatophyta</taxon>
        <taxon>Magnoliopsida</taxon>
        <taxon>Liliopsida</taxon>
        <taxon>Poales</taxon>
        <taxon>Poaceae</taxon>
        <taxon>BOP clade</taxon>
        <taxon>Oryzoideae</taxon>
        <taxon>Oryzeae</taxon>
        <taxon>Zizaniinae</taxon>
        <taxon>Zizania</taxon>
    </lineage>
</organism>
<name>A0A8J5WPE8_ZIZPA</name>
<gene>
    <name evidence="2" type="ORF">GUJ93_ZPchr0012g18861</name>
</gene>
<dbReference type="AlphaFoldDB" id="A0A8J5WPE8"/>
<dbReference type="Proteomes" id="UP000729402">
    <property type="component" value="Unassembled WGS sequence"/>
</dbReference>
<feature type="region of interest" description="Disordered" evidence="1">
    <location>
        <begin position="1"/>
        <end position="115"/>
    </location>
</feature>
<evidence type="ECO:0000313" key="2">
    <source>
        <dbReference type="EMBL" id="KAG8095160.1"/>
    </source>
</evidence>
<protein>
    <submittedName>
        <fullName evidence="2">Uncharacterized protein</fullName>
    </submittedName>
</protein>
<reference evidence="2" key="2">
    <citation type="submission" date="2021-02" db="EMBL/GenBank/DDBJ databases">
        <authorList>
            <person name="Kimball J.A."/>
            <person name="Haas M.W."/>
            <person name="Macchietto M."/>
            <person name="Kono T."/>
            <person name="Duquette J."/>
            <person name="Shao M."/>
        </authorList>
    </citation>
    <scope>NUCLEOTIDE SEQUENCE</scope>
    <source>
        <tissue evidence="2">Fresh leaf tissue</tissue>
    </source>
</reference>
<evidence type="ECO:0000313" key="3">
    <source>
        <dbReference type="Proteomes" id="UP000729402"/>
    </source>
</evidence>
<accession>A0A8J5WPE8</accession>
<comment type="caution">
    <text evidence="2">The sequence shown here is derived from an EMBL/GenBank/DDBJ whole genome shotgun (WGS) entry which is preliminary data.</text>
</comment>
<proteinExistence type="predicted"/>
<feature type="compositionally biased region" description="Pro residues" evidence="1">
    <location>
        <begin position="72"/>
        <end position="86"/>
    </location>
</feature>
<dbReference type="EMBL" id="JAAALK010000080">
    <property type="protein sequence ID" value="KAG8095160.1"/>
    <property type="molecule type" value="Genomic_DNA"/>
</dbReference>
<feature type="compositionally biased region" description="Low complexity" evidence="1">
    <location>
        <begin position="104"/>
        <end position="115"/>
    </location>
</feature>
<keyword evidence="3" id="KW-1185">Reference proteome</keyword>
<sequence length="149" mass="15556">MTHAGGLLRDPRRRPPPRPTPSDSAAPLHAGLHRSPPRRAPPRLLPATLSDSASPLPTGLRHASSPRHRRTPPLPSPQGSTAPPPCHTVRLCRSAAPPTGLRRASSPPASAAAPLHLSTSPDTALLLPTPATDLVICFPSQLGMLLVCV</sequence>